<protein>
    <submittedName>
        <fullName evidence="1">Uncharacterized protein</fullName>
    </submittedName>
</protein>
<dbReference type="OrthoDB" id="2831072at2759"/>
<name>A0A165N354_9APHY</name>
<dbReference type="Gene3D" id="3.10.129.10">
    <property type="entry name" value="Hotdog Thioesterase"/>
    <property type="match status" value="1"/>
</dbReference>
<dbReference type="Proteomes" id="UP000076727">
    <property type="component" value="Unassembled WGS sequence"/>
</dbReference>
<accession>A0A165N354</accession>
<evidence type="ECO:0000313" key="1">
    <source>
        <dbReference type="EMBL" id="KZT66452.1"/>
    </source>
</evidence>
<evidence type="ECO:0000313" key="2">
    <source>
        <dbReference type="Proteomes" id="UP000076727"/>
    </source>
</evidence>
<dbReference type="STRING" id="1314783.A0A165N354"/>
<dbReference type="EMBL" id="KV429089">
    <property type="protein sequence ID" value="KZT66452.1"/>
    <property type="molecule type" value="Genomic_DNA"/>
</dbReference>
<gene>
    <name evidence="1" type="ORF">DAEQUDRAFT_730295</name>
</gene>
<organism evidence="1 2">
    <name type="scientific">Daedalea quercina L-15889</name>
    <dbReference type="NCBI Taxonomy" id="1314783"/>
    <lineage>
        <taxon>Eukaryota</taxon>
        <taxon>Fungi</taxon>
        <taxon>Dikarya</taxon>
        <taxon>Basidiomycota</taxon>
        <taxon>Agaricomycotina</taxon>
        <taxon>Agaricomycetes</taxon>
        <taxon>Polyporales</taxon>
        <taxon>Fomitopsis</taxon>
    </lineage>
</organism>
<keyword evidence="2" id="KW-1185">Reference proteome</keyword>
<reference evidence="1 2" key="1">
    <citation type="journal article" date="2016" name="Mol. Biol. Evol.">
        <title>Comparative Genomics of Early-Diverging Mushroom-Forming Fungi Provides Insights into the Origins of Lignocellulose Decay Capabilities.</title>
        <authorList>
            <person name="Nagy L.G."/>
            <person name="Riley R."/>
            <person name="Tritt A."/>
            <person name="Adam C."/>
            <person name="Daum C."/>
            <person name="Floudas D."/>
            <person name="Sun H."/>
            <person name="Yadav J.S."/>
            <person name="Pangilinan J."/>
            <person name="Larsson K.H."/>
            <person name="Matsuura K."/>
            <person name="Barry K."/>
            <person name="Labutti K."/>
            <person name="Kuo R."/>
            <person name="Ohm R.A."/>
            <person name="Bhattacharya S.S."/>
            <person name="Shirouzu T."/>
            <person name="Yoshinaga Y."/>
            <person name="Martin F.M."/>
            <person name="Grigoriev I.V."/>
            <person name="Hibbett D.S."/>
        </authorList>
    </citation>
    <scope>NUCLEOTIDE SEQUENCE [LARGE SCALE GENOMIC DNA]</scope>
    <source>
        <strain evidence="1 2">L-15889</strain>
    </source>
</reference>
<proteinExistence type="predicted"/>
<dbReference type="AlphaFoldDB" id="A0A165N354"/>
<sequence>MDYLNRVRQLPAAPRSHGNAASIKSNLSLEQKQLTLNLMAYGTGRYARKKVFGRDQVMKKLELVEVHVRKFSLGGQRELVSTTQPAEELRKLMLEIENVCEVTVDEDMINMYGTLAGPCSACIAEVGTFGPFLVWGLLTGLDTDGISTSMNITFHSAANL</sequence>